<evidence type="ECO:0000256" key="1">
    <source>
        <dbReference type="SAM" id="Coils"/>
    </source>
</evidence>
<organism evidence="2 3">
    <name type="scientific">Kipferlia bialata</name>
    <dbReference type="NCBI Taxonomy" id="797122"/>
    <lineage>
        <taxon>Eukaryota</taxon>
        <taxon>Metamonada</taxon>
        <taxon>Carpediemonas-like organisms</taxon>
        <taxon>Kipferlia</taxon>
    </lineage>
</organism>
<feature type="coiled-coil region" evidence="1">
    <location>
        <begin position="79"/>
        <end position="204"/>
    </location>
</feature>
<gene>
    <name evidence="2" type="ORF">KIPB_013493</name>
</gene>
<accession>A0A9K3GNV1</accession>
<feature type="non-terminal residue" evidence="2">
    <location>
        <position position="209"/>
    </location>
</feature>
<dbReference type="EMBL" id="BDIP01006440">
    <property type="protein sequence ID" value="GIQ90629.1"/>
    <property type="molecule type" value="Genomic_DNA"/>
</dbReference>
<proteinExistence type="predicted"/>
<dbReference type="AlphaFoldDB" id="A0A9K3GNV1"/>
<protein>
    <submittedName>
        <fullName evidence="2">Uncharacterized protein</fullName>
    </submittedName>
</protein>
<keyword evidence="1" id="KW-0175">Coiled coil</keyword>
<evidence type="ECO:0000313" key="2">
    <source>
        <dbReference type="EMBL" id="GIQ90629.1"/>
    </source>
</evidence>
<comment type="caution">
    <text evidence="2">The sequence shown here is derived from an EMBL/GenBank/DDBJ whole genome shotgun (WGS) entry which is preliminary data.</text>
</comment>
<name>A0A9K3GNV1_9EUKA</name>
<dbReference type="Proteomes" id="UP000265618">
    <property type="component" value="Unassembled WGS sequence"/>
</dbReference>
<reference evidence="2 3" key="1">
    <citation type="journal article" date="2018" name="PLoS ONE">
        <title>The draft genome of Kipferlia bialata reveals reductive genome evolution in fornicate parasites.</title>
        <authorList>
            <person name="Tanifuji G."/>
            <person name="Takabayashi S."/>
            <person name="Kume K."/>
            <person name="Takagi M."/>
            <person name="Nakayama T."/>
            <person name="Kamikawa R."/>
            <person name="Inagaki Y."/>
            <person name="Hashimoto T."/>
        </authorList>
    </citation>
    <scope>NUCLEOTIDE SEQUENCE [LARGE SCALE GENOMIC DNA]</scope>
    <source>
        <strain evidence="2">NY0173</strain>
    </source>
</reference>
<keyword evidence="3" id="KW-1185">Reference proteome</keyword>
<evidence type="ECO:0000313" key="3">
    <source>
        <dbReference type="Proteomes" id="UP000265618"/>
    </source>
</evidence>
<sequence length="209" mass="23312">MPMADRDDASMLQKELLEKESEIDLVVSENKRLYAEIIEHEGEFEAQQRYIDSLKQALNTRAEDLGISTPDAGTTILNIAQLKEELAAAQASADDSNSKLGEAEGRLETARRLVVEMKGSLQQASDKIRQEVTENESLSARLESITAEVSELRSYQDQAQEMLASQTELLEERGADCHSLQERAETAEAMVKDLEARLSRETQRADALQ</sequence>